<name>A0A6P2DEU4_9BACT</name>
<keyword evidence="1" id="KW-0812">Transmembrane</keyword>
<reference evidence="2 3" key="1">
    <citation type="submission" date="2019-05" db="EMBL/GenBank/DDBJ databases">
        <authorList>
            <consortium name="Science for Life Laboratories"/>
        </authorList>
    </citation>
    <scope>NUCLEOTIDE SEQUENCE [LARGE SCALE GENOMIC DNA]</scope>
    <source>
        <strain evidence="2">Soil9</strain>
    </source>
</reference>
<keyword evidence="3" id="KW-1185">Reference proteome</keyword>
<evidence type="ECO:0000256" key="1">
    <source>
        <dbReference type="SAM" id="Phobius"/>
    </source>
</evidence>
<accession>A0A6P2DEU4</accession>
<proteinExistence type="predicted"/>
<dbReference type="Proteomes" id="UP000464178">
    <property type="component" value="Chromosome"/>
</dbReference>
<gene>
    <name evidence="2" type="ORF">SOIL9_81690</name>
</gene>
<dbReference type="KEGG" id="gms:SOIL9_81690"/>
<sequence length="301" mass="33827">MSREQPLQKRSALLSFRFLFSAALGSVLMGLVAAFGTLPTQLATLGCLVSVVGGLFLTYLGQEEERERRRNAAFENLSVPLALAGDPDVFRVYRSLCDGLLAVARLSDGILRDAAVQKLESVAAQVAELGEGRVVFALTESWRTVYEHLLMSPGLKSYRSVAWVRTKDYWQDAPGRQSMRANFEAVGRGVAVERIVILSRALWPSRAPVPEAGIYPWLAEQHHRGVRLWIVREAEISREPDLLCDTGIYGTRAVGIQEQDESSRTLKFTLDLDLQRVREAEERWKRLLLYATEFHRVPRAT</sequence>
<evidence type="ECO:0000313" key="2">
    <source>
        <dbReference type="EMBL" id="VTS00483.1"/>
    </source>
</evidence>
<feature type="transmembrane region" description="Helical" evidence="1">
    <location>
        <begin position="12"/>
        <end position="36"/>
    </location>
</feature>
<dbReference type="EMBL" id="LR593886">
    <property type="protein sequence ID" value="VTS00483.1"/>
    <property type="molecule type" value="Genomic_DNA"/>
</dbReference>
<evidence type="ECO:0000313" key="3">
    <source>
        <dbReference type="Proteomes" id="UP000464178"/>
    </source>
</evidence>
<feature type="transmembrane region" description="Helical" evidence="1">
    <location>
        <begin position="42"/>
        <end position="60"/>
    </location>
</feature>
<organism evidence="2 3">
    <name type="scientific">Gemmata massiliana</name>
    <dbReference type="NCBI Taxonomy" id="1210884"/>
    <lineage>
        <taxon>Bacteria</taxon>
        <taxon>Pseudomonadati</taxon>
        <taxon>Planctomycetota</taxon>
        <taxon>Planctomycetia</taxon>
        <taxon>Gemmatales</taxon>
        <taxon>Gemmataceae</taxon>
        <taxon>Gemmata</taxon>
    </lineage>
</organism>
<dbReference type="AlphaFoldDB" id="A0A6P2DEU4"/>
<dbReference type="RefSeq" id="WP_162672183.1">
    <property type="nucleotide sequence ID" value="NZ_LR593886.1"/>
</dbReference>
<keyword evidence="1" id="KW-0472">Membrane</keyword>
<protein>
    <submittedName>
        <fullName evidence="2">Membrane protein</fullName>
    </submittedName>
</protein>
<keyword evidence="1" id="KW-1133">Transmembrane helix</keyword>